<proteinExistence type="inferred from homology"/>
<dbReference type="CDD" id="cd02503">
    <property type="entry name" value="MobA"/>
    <property type="match status" value="1"/>
</dbReference>
<evidence type="ECO:0000256" key="8">
    <source>
        <dbReference type="HAMAP-Rule" id="MF_00316"/>
    </source>
</evidence>
<dbReference type="Gene3D" id="3.90.550.10">
    <property type="entry name" value="Spore Coat Polysaccharide Biosynthesis Protein SpsA, Chain A"/>
    <property type="match status" value="1"/>
</dbReference>
<sequence>MSIFSIGGVILAGGSSRRMGSPKELLPWRGGTMLSELVEAITATQLPCLIVSNHGERLPEEVRRKGDVTIIPDAVLSAGPVSGLVTAFRMRQEEVLLVLSCDLPFMDREQIERLIRYAQGVEDWDVIAAHEQGRLHPLVALYHRRTQSRWEKALERGELRLMQTLAELRVHPTPEGLLDPWAVFNANTPEEYQAAVEEEQRRRKGQL</sequence>
<organism evidence="10 11">
    <name type="scientific">Brevibacillus panacihumi W25</name>
    <dbReference type="NCBI Taxonomy" id="1408254"/>
    <lineage>
        <taxon>Bacteria</taxon>
        <taxon>Bacillati</taxon>
        <taxon>Bacillota</taxon>
        <taxon>Bacilli</taxon>
        <taxon>Bacillales</taxon>
        <taxon>Paenibacillaceae</taxon>
        <taxon>Brevibacillus</taxon>
    </lineage>
</organism>
<dbReference type="PATRIC" id="fig|1408254.3.peg.2076"/>
<evidence type="ECO:0000256" key="7">
    <source>
        <dbReference type="ARBA" id="ARBA00023150"/>
    </source>
</evidence>
<comment type="caution">
    <text evidence="10">The sequence shown here is derived from an EMBL/GenBank/DDBJ whole genome shotgun (WGS) entry which is preliminary data.</text>
</comment>
<dbReference type="PANTHER" id="PTHR19136:SF81">
    <property type="entry name" value="MOLYBDENUM COFACTOR GUANYLYLTRANSFERASE"/>
    <property type="match status" value="1"/>
</dbReference>
<comment type="caution">
    <text evidence="8">Lacks conserved residue(s) required for the propagation of feature annotation.</text>
</comment>
<evidence type="ECO:0000256" key="1">
    <source>
        <dbReference type="ARBA" id="ARBA00022490"/>
    </source>
</evidence>
<keyword evidence="5 8" id="KW-0460">Magnesium</keyword>
<comment type="similarity">
    <text evidence="8">Belongs to the MobA family.</text>
</comment>
<keyword evidence="6 8" id="KW-0342">GTP-binding</keyword>
<dbReference type="Proteomes" id="UP000017973">
    <property type="component" value="Unassembled WGS sequence"/>
</dbReference>
<evidence type="ECO:0000256" key="3">
    <source>
        <dbReference type="ARBA" id="ARBA00022723"/>
    </source>
</evidence>
<dbReference type="GO" id="GO:0005525">
    <property type="term" value="F:GTP binding"/>
    <property type="evidence" value="ECO:0007669"/>
    <property type="project" value="UniProtKB-UniRule"/>
</dbReference>
<dbReference type="GO" id="GO:0006777">
    <property type="term" value="P:Mo-molybdopterin cofactor biosynthetic process"/>
    <property type="evidence" value="ECO:0007669"/>
    <property type="project" value="UniProtKB-KW"/>
</dbReference>
<comment type="subcellular location">
    <subcellularLocation>
        <location evidence="8">Cytoplasm</location>
    </subcellularLocation>
</comment>
<protein>
    <recommendedName>
        <fullName evidence="8">Probable molybdenum cofactor guanylyltransferase</fullName>
        <shortName evidence="8">MoCo guanylyltransferase</shortName>
        <ecNumber evidence="8">2.7.7.77</ecNumber>
    </recommendedName>
    <alternativeName>
        <fullName evidence="8">GTP:molybdopterin guanylyltransferase</fullName>
    </alternativeName>
    <alternativeName>
        <fullName evidence="8">Mo-MPT guanylyltransferase</fullName>
    </alternativeName>
    <alternativeName>
        <fullName evidence="8">Molybdopterin guanylyltransferase</fullName>
    </alternativeName>
    <alternativeName>
        <fullName evidence="8">Molybdopterin-guanine dinucleotide synthase</fullName>
        <shortName evidence="8">MGD synthase</shortName>
    </alternativeName>
</protein>
<comment type="catalytic activity">
    <reaction evidence="8">
        <text>Mo-molybdopterin + GTP + H(+) = Mo-molybdopterin guanine dinucleotide + diphosphate</text>
        <dbReference type="Rhea" id="RHEA:34243"/>
        <dbReference type="ChEBI" id="CHEBI:15378"/>
        <dbReference type="ChEBI" id="CHEBI:33019"/>
        <dbReference type="ChEBI" id="CHEBI:37565"/>
        <dbReference type="ChEBI" id="CHEBI:71302"/>
        <dbReference type="ChEBI" id="CHEBI:71310"/>
        <dbReference type="EC" id="2.7.7.77"/>
    </reaction>
</comment>
<dbReference type="EMBL" id="AYJU01000015">
    <property type="protein sequence ID" value="EST54928.1"/>
    <property type="molecule type" value="Genomic_DNA"/>
</dbReference>
<dbReference type="InterPro" id="IPR013482">
    <property type="entry name" value="Molybde_CF_guanTrfase"/>
</dbReference>
<evidence type="ECO:0000259" key="9">
    <source>
        <dbReference type="Pfam" id="PF12804"/>
    </source>
</evidence>
<keyword evidence="2 8" id="KW-0808">Transferase</keyword>
<dbReference type="GO" id="GO:0061603">
    <property type="term" value="F:molybdenum cofactor guanylyltransferase activity"/>
    <property type="evidence" value="ECO:0007669"/>
    <property type="project" value="UniProtKB-EC"/>
</dbReference>
<dbReference type="eggNOG" id="COG0746">
    <property type="taxonomic scope" value="Bacteria"/>
</dbReference>
<comment type="function">
    <text evidence="8">Transfers a GMP moiety from GTP to Mo-molybdopterin (Mo-MPT) cofactor (Moco or molybdenum cofactor) to form Mo-molybdopterin guanine dinucleotide (Mo-MGD) cofactor.</text>
</comment>
<comment type="cofactor">
    <cofactor evidence="8">
        <name>Mg(2+)</name>
        <dbReference type="ChEBI" id="CHEBI:18420"/>
    </cofactor>
</comment>
<dbReference type="HOGENOM" id="CLU_055597_2_0_9"/>
<dbReference type="Pfam" id="PF12804">
    <property type="entry name" value="NTP_transf_3"/>
    <property type="match status" value="1"/>
</dbReference>
<evidence type="ECO:0000256" key="6">
    <source>
        <dbReference type="ARBA" id="ARBA00023134"/>
    </source>
</evidence>
<dbReference type="InterPro" id="IPR029044">
    <property type="entry name" value="Nucleotide-diphossugar_trans"/>
</dbReference>
<gene>
    <name evidence="8" type="primary">mobA</name>
    <name evidence="10" type="ORF">T458_10480</name>
</gene>
<accession>V6MHM6</accession>
<feature type="domain" description="MobA-like NTP transferase" evidence="9">
    <location>
        <begin position="8"/>
        <end position="165"/>
    </location>
</feature>
<dbReference type="STRING" id="1408254.T458_10480"/>
<feature type="binding site" evidence="8">
    <location>
        <position position="23"/>
    </location>
    <ligand>
        <name>GTP</name>
        <dbReference type="ChEBI" id="CHEBI:37565"/>
    </ligand>
</feature>
<dbReference type="AlphaFoldDB" id="V6MHM6"/>
<feature type="binding site" evidence="8">
    <location>
        <position position="73"/>
    </location>
    <ligand>
        <name>GTP</name>
        <dbReference type="ChEBI" id="CHEBI:37565"/>
    </ligand>
</feature>
<reference evidence="10 11" key="1">
    <citation type="journal article" date="2014" name="Genome Announc.">
        <title>Draft Genome Sequence of Brevibacillus panacihumi Strain W25, a Halotolerant Hydrocarbon-Degrading Bacterium.</title>
        <authorList>
            <person name="Wang X."/>
            <person name="Jin D."/>
            <person name="Zhou L."/>
            <person name="Wu L."/>
            <person name="An W."/>
            <person name="Chen Y."/>
            <person name="Zhao L."/>
        </authorList>
    </citation>
    <scope>NUCLEOTIDE SEQUENCE [LARGE SCALE GENOMIC DNA]</scope>
    <source>
        <strain evidence="10 11">W25</strain>
    </source>
</reference>
<keyword evidence="1 8" id="KW-0963">Cytoplasm</keyword>
<dbReference type="OrthoDB" id="9788394at2"/>
<feature type="binding site" evidence="8">
    <location>
        <position position="102"/>
    </location>
    <ligand>
        <name>GTP</name>
        <dbReference type="ChEBI" id="CHEBI:37565"/>
    </ligand>
</feature>
<evidence type="ECO:0000256" key="2">
    <source>
        <dbReference type="ARBA" id="ARBA00022679"/>
    </source>
</evidence>
<dbReference type="GO" id="GO:0005737">
    <property type="term" value="C:cytoplasm"/>
    <property type="evidence" value="ECO:0007669"/>
    <property type="project" value="UniProtKB-SubCell"/>
</dbReference>
<evidence type="ECO:0000313" key="10">
    <source>
        <dbReference type="EMBL" id="EST54928.1"/>
    </source>
</evidence>
<evidence type="ECO:0000313" key="11">
    <source>
        <dbReference type="Proteomes" id="UP000017973"/>
    </source>
</evidence>
<feature type="binding site" evidence="8">
    <location>
        <begin position="11"/>
        <end position="13"/>
    </location>
    <ligand>
        <name>GTP</name>
        <dbReference type="ChEBI" id="CHEBI:37565"/>
    </ligand>
</feature>
<dbReference type="SUPFAM" id="SSF53448">
    <property type="entry name" value="Nucleotide-diphospho-sugar transferases"/>
    <property type="match status" value="1"/>
</dbReference>
<evidence type="ECO:0000256" key="4">
    <source>
        <dbReference type="ARBA" id="ARBA00022741"/>
    </source>
</evidence>
<dbReference type="EC" id="2.7.7.77" evidence="8"/>
<keyword evidence="11" id="KW-1185">Reference proteome</keyword>
<comment type="domain">
    <text evidence="8">The N-terminal domain determines nucleotide recognition and specific binding, while the C-terminal domain determines the specific binding to the target protein.</text>
</comment>
<evidence type="ECO:0000256" key="5">
    <source>
        <dbReference type="ARBA" id="ARBA00022842"/>
    </source>
</evidence>
<keyword evidence="3 8" id="KW-0479">Metal-binding</keyword>
<dbReference type="HAMAP" id="MF_00316">
    <property type="entry name" value="MobA"/>
    <property type="match status" value="1"/>
</dbReference>
<dbReference type="PANTHER" id="PTHR19136">
    <property type="entry name" value="MOLYBDENUM COFACTOR GUANYLYLTRANSFERASE"/>
    <property type="match status" value="1"/>
</dbReference>
<dbReference type="InterPro" id="IPR025877">
    <property type="entry name" value="MobA-like_NTP_Trfase"/>
</dbReference>
<keyword evidence="7 8" id="KW-0501">Molybdenum cofactor biosynthesis</keyword>
<dbReference type="GO" id="GO:0046872">
    <property type="term" value="F:metal ion binding"/>
    <property type="evidence" value="ECO:0007669"/>
    <property type="project" value="UniProtKB-KW"/>
</dbReference>
<name>V6MHM6_9BACL</name>
<dbReference type="RefSeq" id="WP_023556059.1">
    <property type="nucleotide sequence ID" value="NZ_KI629782.1"/>
</dbReference>
<keyword evidence="4 8" id="KW-0547">Nucleotide-binding</keyword>
<feature type="binding site" evidence="8">
    <location>
        <position position="102"/>
    </location>
    <ligand>
        <name>Mg(2+)</name>
        <dbReference type="ChEBI" id="CHEBI:18420"/>
    </ligand>
</feature>